<keyword evidence="2" id="KW-1185">Reference proteome</keyword>
<dbReference type="AlphaFoldDB" id="A0A5B7K9I3"/>
<dbReference type="Proteomes" id="UP000324222">
    <property type="component" value="Unassembled WGS sequence"/>
</dbReference>
<organism evidence="1 2">
    <name type="scientific">Portunus trituberculatus</name>
    <name type="common">Swimming crab</name>
    <name type="synonym">Neptunus trituberculatus</name>
    <dbReference type="NCBI Taxonomy" id="210409"/>
    <lineage>
        <taxon>Eukaryota</taxon>
        <taxon>Metazoa</taxon>
        <taxon>Ecdysozoa</taxon>
        <taxon>Arthropoda</taxon>
        <taxon>Crustacea</taxon>
        <taxon>Multicrustacea</taxon>
        <taxon>Malacostraca</taxon>
        <taxon>Eumalacostraca</taxon>
        <taxon>Eucarida</taxon>
        <taxon>Decapoda</taxon>
        <taxon>Pleocyemata</taxon>
        <taxon>Brachyura</taxon>
        <taxon>Eubrachyura</taxon>
        <taxon>Portunoidea</taxon>
        <taxon>Portunidae</taxon>
        <taxon>Portuninae</taxon>
        <taxon>Portunus</taxon>
    </lineage>
</organism>
<proteinExistence type="predicted"/>
<accession>A0A5B7K9I3</accession>
<gene>
    <name evidence="1" type="ORF">E2C01_098872</name>
</gene>
<name>A0A5B7K9I3_PORTR</name>
<evidence type="ECO:0000313" key="2">
    <source>
        <dbReference type="Proteomes" id="UP000324222"/>
    </source>
</evidence>
<evidence type="ECO:0000313" key="1">
    <source>
        <dbReference type="EMBL" id="MPD03247.1"/>
    </source>
</evidence>
<comment type="caution">
    <text evidence="1">The sequence shown here is derived from an EMBL/GenBank/DDBJ whole genome shotgun (WGS) entry which is preliminary data.</text>
</comment>
<sequence>MGLLMSKGKTSPAVSRLVTPLFWGKGRCSTETYNTREGGGDVAPRWLKVWPAGQARQVGLYTTTLATDKRSKAREDAMLAREGARKITPRCMALL</sequence>
<dbReference type="EMBL" id="VSRR010135352">
    <property type="protein sequence ID" value="MPD03247.1"/>
    <property type="molecule type" value="Genomic_DNA"/>
</dbReference>
<reference evidence="1 2" key="1">
    <citation type="submission" date="2019-05" db="EMBL/GenBank/DDBJ databases">
        <title>Another draft genome of Portunus trituberculatus and its Hox gene families provides insights of decapod evolution.</title>
        <authorList>
            <person name="Jeong J.-H."/>
            <person name="Song I."/>
            <person name="Kim S."/>
            <person name="Choi T."/>
            <person name="Kim D."/>
            <person name="Ryu S."/>
            <person name="Kim W."/>
        </authorList>
    </citation>
    <scope>NUCLEOTIDE SEQUENCE [LARGE SCALE GENOMIC DNA]</scope>
    <source>
        <tissue evidence="1">Muscle</tissue>
    </source>
</reference>
<protein>
    <submittedName>
        <fullName evidence="1">Uncharacterized protein</fullName>
    </submittedName>
</protein>